<feature type="domain" description="YbaK/aminoacyl-tRNA synthetase-associated" evidence="1">
    <location>
        <begin position="23"/>
        <end position="143"/>
    </location>
</feature>
<name>A0ABQ3V294_9CHLR</name>
<evidence type="ECO:0000313" key="2">
    <source>
        <dbReference type="EMBL" id="GHO58892.1"/>
    </source>
</evidence>
<accession>A0ABQ3V294</accession>
<gene>
    <name evidence="2" type="ORF">KSB_73670</name>
</gene>
<proteinExistence type="predicted"/>
<evidence type="ECO:0000259" key="1">
    <source>
        <dbReference type="Pfam" id="PF04073"/>
    </source>
</evidence>
<sequence>MQCKERLETYLQEQHVPFHEQQHERALSAQQVAECEHISSKKFAKEVIAFADGKMIELSLPASYYVDLEKVRTALGAKEVLLAQEKELADAFPDCEVGAMPPFGNLYGLPVYVEKSLTTQEEITFPVGTHTETMSVRYADFANLVHPHVMEFARSSSAV</sequence>
<keyword evidence="3" id="KW-1185">Reference proteome</keyword>
<dbReference type="InterPro" id="IPR036754">
    <property type="entry name" value="YbaK/aa-tRNA-synt-asso_dom_sf"/>
</dbReference>
<dbReference type="EMBL" id="BNJG01000003">
    <property type="protein sequence ID" value="GHO58892.1"/>
    <property type="molecule type" value="Genomic_DNA"/>
</dbReference>
<reference evidence="2 3" key="1">
    <citation type="journal article" date="2021" name="Int. J. Syst. Evol. Microbiol.">
        <title>Reticulibacter mediterranei gen. nov., sp. nov., within the new family Reticulibacteraceae fam. nov., and Ktedonospora formicarum gen. nov., sp. nov., Ktedonobacter robiniae sp. nov., Dictyobacter formicarum sp. nov. and Dictyobacter arantiisoli sp. nov., belonging to the class Ktedonobacteria.</title>
        <authorList>
            <person name="Yabe S."/>
            <person name="Zheng Y."/>
            <person name="Wang C.M."/>
            <person name="Sakai Y."/>
            <person name="Abe K."/>
            <person name="Yokota A."/>
            <person name="Donadio S."/>
            <person name="Cavaletti L."/>
            <person name="Monciardini P."/>
        </authorList>
    </citation>
    <scope>NUCLEOTIDE SEQUENCE [LARGE SCALE GENOMIC DNA]</scope>
    <source>
        <strain evidence="2 3">SOSP1-30</strain>
    </source>
</reference>
<protein>
    <submittedName>
        <fullName evidence="2">Deacylase</fullName>
    </submittedName>
</protein>
<comment type="caution">
    <text evidence="2">The sequence shown here is derived from an EMBL/GenBank/DDBJ whole genome shotgun (WGS) entry which is preliminary data.</text>
</comment>
<dbReference type="CDD" id="cd04332">
    <property type="entry name" value="YbaK_like"/>
    <property type="match status" value="1"/>
</dbReference>
<dbReference type="InterPro" id="IPR007214">
    <property type="entry name" value="YbaK/aa-tRNA-synth-assoc-dom"/>
</dbReference>
<evidence type="ECO:0000313" key="3">
    <source>
        <dbReference type="Proteomes" id="UP000654345"/>
    </source>
</evidence>
<dbReference type="RefSeq" id="WP_201375131.1">
    <property type="nucleotide sequence ID" value="NZ_BNJG01000003.1"/>
</dbReference>
<dbReference type="SUPFAM" id="SSF55826">
    <property type="entry name" value="YbaK/ProRS associated domain"/>
    <property type="match status" value="1"/>
</dbReference>
<dbReference type="Gene3D" id="3.90.960.10">
    <property type="entry name" value="YbaK/aminoacyl-tRNA synthetase-associated domain"/>
    <property type="match status" value="1"/>
</dbReference>
<dbReference type="Proteomes" id="UP000654345">
    <property type="component" value="Unassembled WGS sequence"/>
</dbReference>
<organism evidence="2 3">
    <name type="scientific">Ktedonobacter robiniae</name>
    <dbReference type="NCBI Taxonomy" id="2778365"/>
    <lineage>
        <taxon>Bacteria</taxon>
        <taxon>Bacillati</taxon>
        <taxon>Chloroflexota</taxon>
        <taxon>Ktedonobacteria</taxon>
        <taxon>Ktedonobacterales</taxon>
        <taxon>Ktedonobacteraceae</taxon>
        <taxon>Ktedonobacter</taxon>
    </lineage>
</organism>
<dbReference type="Pfam" id="PF04073">
    <property type="entry name" value="tRNA_edit"/>
    <property type="match status" value="1"/>
</dbReference>